<accession>A0A1B7P1A7</accession>
<feature type="transmembrane region" description="Helical" evidence="1">
    <location>
        <begin position="34"/>
        <end position="53"/>
    </location>
</feature>
<proteinExistence type="predicted"/>
<keyword evidence="3" id="KW-1185">Reference proteome</keyword>
<evidence type="ECO:0000313" key="3">
    <source>
        <dbReference type="Proteomes" id="UP000091918"/>
    </source>
</evidence>
<gene>
    <name evidence="2" type="ORF">ACJ72_02846</name>
</gene>
<organism evidence="2 3">
    <name type="scientific">Emergomyces africanus</name>
    <dbReference type="NCBI Taxonomy" id="1955775"/>
    <lineage>
        <taxon>Eukaryota</taxon>
        <taxon>Fungi</taxon>
        <taxon>Dikarya</taxon>
        <taxon>Ascomycota</taxon>
        <taxon>Pezizomycotina</taxon>
        <taxon>Eurotiomycetes</taxon>
        <taxon>Eurotiomycetidae</taxon>
        <taxon>Onygenales</taxon>
        <taxon>Ajellomycetaceae</taxon>
        <taxon>Emergomyces</taxon>
    </lineage>
</organism>
<name>A0A1B7P1A7_9EURO</name>
<keyword evidence="1" id="KW-1133">Transmembrane helix</keyword>
<protein>
    <submittedName>
        <fullName evidence="2">Uncharacterized protein</fullName>
    </submittedName>
</protein>
<evidence type="ECO:0000313" key="2">
    <source>
        <dbReference type="EMBL" id="OAX82809.1"/>
    </source>
</evidence>
<comment type="caution">
    <text evidence="2">The sequence shown here is derived from an EMBL/GenBank/DDBJ whole genome shotgun (WGS) entry which is preliminary data.</text>
</comment>
<sequence length="103" mass="11868">MENVRKCDVDVVEFVEKINLLVNHKINNNHRGLIILKLINLIHVYCVVGLLFAEGKLSQSSIIYKILIMIHGQNDDVNDWDFDRFVKSDNQVTDIDDIDNISS</sequence>
<keyword evidence="1" id="KW-0472">Membrane</keyword>
<dbReference type="EMBL" id="LGUA01000253">
    <property type="protein sequence ID" value="OAX82809.1"/>
    <property type="molecule type" value="Genomic_DNA"/>
</dbReference>
<evidence type="ECO:0000256" key="1">
    <source>
        <dbReference type="SAM" id="Phobius"/>
    </source>
</evidence>
<dbReference type="Proteomes" id="UP000091918">
    <property type="component" value="Unassembled WGS sequence"/>
</dbReference>
<reference evidence="2 3" key="1">
    <citation type="submission" date="2015-07" db="EMBL/GenBank/DDBJ databases">
        <title>Emmonsia species relationships and genome sequence.</title>
        <authorList>
            <person name="Cuomo C.A."/>
            <person name="Schwartz I.S."/>
            <person name="Kenyon C."/>
            <person name="de Hoog G.S."/>
            <person name="Govender N.P."/>
            <person name="Botha A."/>
            <person name="Moreno L."/>
            <person name="de Vries M."/>
            <person name="Munoz J.F."/>
            <person name="Stielow J.B."/>
        </authorList>
    </citation>
    <scope>NUCLEOTIDE SEQUENCE [LARGE SCALE GENOMIC DNA]</scope>
    <source>
        <strain evidence="2 3">CBS 136260</strain>
    </source>
</reference>
<keyword evidence="1" id="KW-0812">Transmembrane</keyword>
<dbReference type="AlphaFoldDB" id="A0A1B7P1A7"/>